<name>A0ABU6NZE9_9BACI</name>
<reference evidence="2 3" key="1">
    <citation type="submission" date="2023-03" db="EMBL/GenBank/DDBJ databases">
        <title>Bacillus Genome Sequencing.</title>
        <authorList>
            <person name="Dunlap C."/>
        </authorList>
    </citation>
    <scope>NUCLEOTIDE SEQUENCE [LARGE SCALE GENOMIC DNA]</scope>
    <source>
        <strain evidence="2 3">NRS-1717</strain>
    </source>
</reference>
<dbReference type="InterPro" id="IPR011528">
    <property type="entry name" value="NERD"/>
</dbReference>
<evidence type="ECO:0000259" key="1">
    <source>
        <dbReference type="Pfam" id="PF08378"/>
    </source>
</evidence>
<sequence length="321" mass="37748">MAQLIKLYDYISRYEVDPYRYPGQFIRLKKQQWEKVLNAWEGKTLHSVMKETAEPERNFEMSRKQTIINKLKNKFSKNKDNIESITIPLLIEERAMSEEDLSVEFTTEPKNLEELKSLFLDDIFRFQIRWASSTLLEKSIVEKSVYHDPIIRYFLQSIPDHFLLLYKPVLILQKAPVELDIILISPTEIYCITLLERLSDVTYIGSKENFWIEKGIDFENKILNPLLSLNRTGTVVQKLMKSAGVELPIKKVIISRNSYIDYPVPPYDVILLDKRTYNNWFQQIRGSSSPLKHVQLKATQSILTYGLSSSFKRQEWVKDVE</sequence>
<comment type="caution">
    <text evidence="2">The sequence shown here is derived from an EMBL/GenBank/DDBJ whole genome shotgun (WGS) entry which is preliminary data.</text>
</comment>
<evidence type="ECO:0000313" key="2">
    <source>
        <dbReference type="EMBL" id="MED4401246.1"/>
    </source>
</evidence>
<feature type="domain" description="NERD" evidence="1">
    <location>
        <begin position="153"/>
        <end position="254"/>
    </location>
</feature>
<gene>
    <name evidence="2" type="ORF">P9271_07840</name>
</gene>
<accession>A0ABU6NZE9</accession>
<dbReference type="GeneID" id="301142729"/>
<evidence type="ECO:0000313" key="3">
    <source>
        <dbReference type="Proteomes" id="UP001342826"/>
    </source>
</evidence>
<dbReference type="Proteomes" id="UP001342826">
    <property type="component" value="Unassembled WGS sequence"/>
</dbReference>
<organism evidence="2 3">
    <name type="scientific">Metabacillus fastidiosus</name>
    <dbReference type="NCBI Taxonomy" id="1458"/>
    <lineage>
        <taxon>Bacteria</taxon>
        <taxon>Bacillati</taxon>
        <taxon>Bacillota</taxon>
        <taxon>Bacilli</taxon>
        <taxon>Bacillales</taxon>
        <taxon>Bacillaceae</taxon>
        <taxon>Metabacillus</taxon>
    </lineage>
</organism>
<dbReference type="Pfam" id="PF08378">
    <property type="entry name" value="NERD"/>
    <property type="match status" value="1"/>
</dbReference>
<dbReference type="RefSeq" id="WP_066234170.1">
    <property type="nucleotide sequence ID" value="NZ_JARTFQ010000007.1"/>
</dbReference>
<dbReference type="EMBL" id="JARTFS010000005">
    <property type="protein sequence ID" value="MED4401246.1"/>
    <property type="molecule type" value="Genomic_DNA"/>
</dbReference>
<keyword evidence="3" id="KW-1185">Reference proteome</keyword>
<proteinExistence type="predicted"/>
<protein>
    <submittedName>
        <fullName evidence="2">Nuclease-related domain-containing protein</fullName>
    </submittedName>
</protein>